<evidence type="ECO:0000256" key="2">
    <source>
        <dbReference type="ARBA" id="ARBA00022801"/>
    </source>
</evidence>
<dbReference type="NCBIfam" id="TIGR01078">
    <property type="entry name" value="arcA"/>
    <property type="match status" value="1"/>
</dbReference>
<comment type="similarity">
    <text evidence="1 3">Belongs to the arginine deiminase family.</text>
</comment>
<organism evidence="5 6">
    <name type="scientific">Geotoga petraea</name>
    <dbReference type="NCBI Taxonomy" id="28234"/>
    <lineage>
        <taxon>Bacteria</taxon>
        <taxon>Thermotogati</taxon>
        <taxon>Thermotogota</taxon>
        <taxon>Thermotogae</taxon>
        <taxon>Petrotogales</taxon>
        <taxon>Petrotogaceae</taxon>
        <taxon>Geotoga</taxon>
    </lineage>
</organism>
<keyword evidence="3" id="KW-0056">Arginine metabolism</keyword>
<proteinExistence type="inferred from homology"/>
<dbReference type="GO" id="GO:0019546">
    <property type="term" value="P:L-arginine deiminase pathway"/>
    <property type="evidence" value="ECO:0007669"/>
    <property type="project" value="UniProtKB-UniRule"/>
</dbReference>
<dbReference type="EMBL" id="FMYV01000001">
    <property type="protein sequence ID" value="SDB96040.1"/>
    <property type="molecule type" value="Genomic_DNA"/>
</dbReference>
<keyword evidence="3" id="KW-0963">Cytoplasm</keyword>
<sequence length="404" mass="46530">MAIRVYSEIGKLRSVLLHRPGAELENLAPNYLSDLLFDDIPFLKKAQEEHDNFAKVLEENGSKVYYISNLLEETLENENIKKIFLDEFLEMSEINNQIIKSSLEDYLLSMDTKSMVAKMIAGVRTNELELKKEIFSVKVRKSNMDIPFFLNPMPNLYFQRDPVAMIGKGASINRMRTPARRRESMLMEYVLKYHQDFKDTPLYYKKSFPYAVEGGDILILDEKTIAVGISERTDPEALETLADKIFKEYNDSFDTILGFLIPAKRAYMHLDTVFTMIDYDKFVVHSELEEAMKIFVLRKNDESDYVIEEETGSLNKILEKHLDKDKITLIKCGDGDEIAAAREQWNDGSNVLAIEPGKIIAYDRNIITNKLLKDHGVEVLEIESSELSRGRGGPRCMSMPLYRE</sequence>
<comment type="pathway">
    <text evidence="3">Amino-acid degradation; L-arginine degradation via ADI pathway; carbamoyl phosphate from L-arginine: step 1/2.</text>
</comment>
<dbReference type="Proteomes" id="UP000199322">
    <property type="component" value="Unassembled WGS sequence"/>
</dbReference>
<dbReference type="PANTHER" id="PTHR47271">
    <property type="entry name" value="ARGININE DEIMINASE"/>
    <property type="match status" value="1"/>
</dbReference>
<comment type="catalytic activity">
    <reaction evidence="3">
        <text>L-arginine + H2O = L-citrulline + NH4(+)</text>
        <dbReference type="Rhea" id="RHEA:19597"/>
        <dbReference type="ChEBI" id="CHEBI:15377"/>
        <dbReference type="ChEBI" id="CHEBI:28938"/>
        <dbReference type="ChEBI" id="CHEBI:32682"/>
        <dbReference type="ChEBI" id="CHEBI:57743"/>
        <dbReference type="EC" id="3.5.3.6"/>
    </reaction>
</comment>
<dbReference type="NCBIfam" id="NF002381">
    <property type="entry name" value="PRK01388.1"/>
    <property type="match status" value="1"/>
</dbReference>
<dbReference type="STRING" id="28234.SAMN04488588_0042"/>
<accession>A0A1G6HP72</accession>
<name>A0A1G6HP72_9BACT</name>
<dbReference type="EC" id="3.5.3.6" evidence="3"/>
<evidence type="ECO:0000256" key="1">
    <source>
        <dbReference type="ARBA" id="ARBA00010206"/>
    </source>
</evidence>
<dbReference type="AlphaFoldDB" id="A0A1G6HP72"/>
<dbReference type="PIRSF" id="PIRSF006356">
    <property type="entry name" value="Arg_deiminase"/>
    <property type="match status" value="1"/>
</dbReference>
<evidence type="ECO:0000256" key="3">
    <source>
        <dbReference type="HAMAP-Rule" id="MF_00242"/>
    </source>
</evidence>
<gene>
    <name evidence="3" type="primary">arcA</name>
    <name evidence="5" type="ORF">SAMN04488588_0042</name>
</gene>
<dbReference type="GO" id="GO:0005737">
    <property type="term" value="C:cytoplasm"/>
    <property type="evidence" value="ECO:0007669"/>
    <property type="project" value="UniProtKB-SubCell"/>
</dbReference>
<keyword evidence="2 3" id="KW-0378">Hydrolase</keyword>
<dbReference type="Gene3D" id="3.75.10.10">
    <property type="entry name" value="L-arginine/glycine Amidinotransferase, Chain A"/>
    <property type="match status" value="1"/>
</dbReference>
<dbReference type="SUPFAM" id="SSF55909">
    <property type="entry name" value="Pentein"/>
    <property type="match status" value="1"/>
</dbReference>
<dbReference type="Gene3D" id="1.10.3930.10">
    <property type="entry name" value="Arginine deiminase"/>
    <property type="match status" value="1"/>
</dbReference>
<evidence type="ECO:0000256" key="4">
    <source>
        <dbReference type="PIRSR" id="PIRSR006356-1"/>
    </source>
</evidence>
<dbReference type="UniPathway" id="UPA00254">
    <property type="reaction ID" value="UER00364"/>
</dbReference>
<dbReference type="GO" id="GO:0016990">
    <property type="term" value="F:arginine deiminase activity"/>
    <property type="evidence" value="ECO:0007669"/>
    <property type="project" value="UniProtKB-UniRule"/>
</dbReference>
<protein>
    <recommendedName>
        <fullName evidence="3">Arginine deiminase</fullName>
        <shortName evidence="3">ADI</shortName>
        <ecNumber evidence="3">3.5.3.6</ecNumber>
    </recommendedName>
    <alternativeName>
        <fullName evidence="3">Arginine dihydrolase</fullName>
        <shortName evidence="3">AD</shortName>
    </alternativeName>
</protein>
<dbReference type="InterPro" id="IPR003876">
    <property type="entry name" value="Arg_deiminase"/>
</dbReference>
<dbReference type="HAMAP" id="MF_00242">
    <property type="entry name" value="Arg_deiminase"/>
    <property type="match status" value="1"/>
</dbReference>
<dbReference type="PANTHER" id="PTHR47271:SF2">
    <property type="entry name" value="ARGININE DEIMINASE"/>
    <property type="match status" value="1"/>
</dbReference>
<comment type="subcellular location">
    <subcellularLocation>
        <location evidence="3">Cytoplasm</location>
    </subcellularLocation>
</comment>
<dbReference type="PRINTS" id="PR01466">
    <property type="entry name" value="ARGDEIMINASE"/>
</dbReference>
<reference evidence="5 6" key="1">
    <citation type="submission" date="2016-10" db="EMBL/GenBank/DDBJ databases">
        <authorList>
            <person name="de Groot N.N."/>
        </authorList>
    </citation>
    <scope>NUCLEOTIDE SEQUENCE [LARGE SCALE GENOMIC DNA]</scope>
    <source>
        <strain evidence="5 6">WG14</strain>
    </source>
</reference>
<keyword evidence="6" id="KW-1185">Reference proteome</keyword>
<evidence type="ECO:0000313" key="5">
    <source>
        <dbReference type="EMBL" id="SDB96040.1"/>
    </source>
</evidence>
<dbReference type="Pfam" id="PF02274">
    <property type="entry name" value="ADI"/>
    <property type="match status" value="1"/>
</dbReference>
<evidence type="ECO:0000313" key="6">
    <source>
        <dbReference type="Proteomes" id="UP000199322"/>
    </source>
</evidence>
<feature type="active site" description="Amidino-cysteine intermediate" evidence="3 4">
    <location>
        <position position="396"/>
    </location>
</feature>